<accession>A0A7H0IHQ8</accession>
<name>A0A7H0IHQ8_9ACTN</name>
<dbReference type="SUPFAM" id="SSF50370">
    <property type="entry name" value="Ricin B-like lectins"/>
    <property type="match status" value="1"/>
</dbReference>
<evidence type="ECO:0000313" key="1">
    <source>
        <dbReference type="EMBL" id="QNP72324.1"/>
    </source>
</evidence>
<organism evidence="1 2">
    <name type="scientific">Streptomyces roseirectus</name>
    <dbReference type="NCBI Taxonomy" id="2768066"/>
    <lineage>
        <taxon>Bacteria</taxon>
        <taxon>Bacillati</taxon>
        <taxon>Actinomycetota</taxon>
        <taxon>Actinomycetes</taxon>
        <taxon>Kitasatosporales</taxon>
        <taxon>Streptomycetaceae</taxon>
        <taxon>Streptomyces</taxon>
    </lineage>
</organism>
<keyword evidence="2" id="KW-1185">Reference proteome</keyword>
<sequence>MGARRGVRVLWAAVVLALAGVTGIAGTGRAEAAERWELWRNVGNNLCMTSADDPANAFVGTATFAPCDAGDTRQWWYWDLLSTGDVMIVNHATRQCLADVAGWGLAWLGTCDRADRDQIWDSSINGNGEWHYGSVDDQRALSTPYVAGTSYVTARGDFRYGDIRCWWRHLPV</sequence>
<dbReference type="PROSITE" id="PS50231">
    <property type="entry name" value="RICIN_B_LECTIN"/>
    <property type="match status" value="1"/>
</dbReference>
<evidence type="ECO:0000313" key="2">
    <source>
        <dbReference type="Proteomes" id="UP000516052"/>
    </source>
</evidence>
<dbReference type="RefSeq" id="WP_187749280.1">
    <property type="nucleotide sequence ID" value="NZ_CP060828.1"/>
</dbReference>
<dbReference type="Gene3D" id="2.80.10.50">
    <property type="match status" value="1"/>
</dbReference>
<dbReference type="InterPro" id="IPR035992">
    <property type="entry name" value="Ricin_B-like_lectins"/>
</dbReference>
<gene>
    <name evidence="1" type="ORF">IAG44_24815</name>
</gene>
<dbReference type="KEGG" id="sroi:IAG44_24815"/>
<protein>
    <submittedName>
        <fullName evidence="1">Uncharacterized protein</fullName>
    </submittedName>
</protein>
<proteinExistence type="predicted"/>
<dbReference type="AlphaFoldDB" id="A0A7H0IHQ8"/>
<dbReference type="EMBL" id="CP060828">
    <property type="protein sequence ID" value="QNP72324.1"/>
    <property type="molecule type" value="Genomic_DNA"/>
</dbReference>
<reference evidence="1 2" key="1">
    <citation type="submission" date="2020-08" db="EMBL/GenBank/DDBJ databases">
        <title>A novel species.</title>
        <authorList>
            <person name="Gao J."/>
        </authorList>
    </citation>
    <scope>NUCLEOTIDE SEQUENCE [LARGE SCALE GENOMIC DNA]</scope>
    <source>
        <strain evidence="1 2">CRXT-G-22</strain>
    </source>
</reference>
<dbReference type="Proteomes" id="UP000516052">
    <property type="component" value="Chromosome"/>
</dbReference>